<dbReference type="AlphaFoldDB" id="A0A222WPB1"/>
<sequence length="67" mass="7621">MLFVVMGHHLFSVGFWVKIILVYPNWLEKSQGMEITSQEKNKVIITSATLLTDVADAFFPVLLLLQV</sequence>
<proteinExistence type="predicted"/>
<accession>A0A222WPB1</accession>
<keyword evidence="1" id="KW-0812">Transmembrane</keyword>
<dbReference type="EMBL" id="CP020028">
    <property type="protein sequence ID" value="ASR47591.1"/>
    <property type="molecule type" value="Genomic_DNA"/>
</dbReference>
<evidence type="ECO:0000313" key="2">
    <source>
        <dbReference type="EMBL" id="ASR47591.1"/>
    </source>
</evidence>
<gene>
    <name evidence="2" type="ORF">B4V02_13355</name>
</gene>
<keyword evidence="3" id="KW-1185">Reference proteome</keyword>
<organism evidence="2 3">
    <name type="scientific">Paenibacillus kribbensis</name>
    <dbReference type="NCBI Taxonomy" id="172713"/>
    <lineage>
        <taxon>Bacteria</taxon>
        <taxon>Bacillati</taxon>
        <taxon>Bacillota</taxon>
        <taxon>Bacilli</taxon>
        <taxon>Bacillales</taxon>
        <taxon>Paenibacillaceae</taxon>
        <taxon>Paenibacillus</taxon>
    </lineage>
</organism>
<keyword evidence="1" id="KW-0472">Membrane</keyword>
<evidence type="ECO:0000256" key="1">
    <source>
        <dbReference type="SAM" id="Phobius"/>
    </source>
</evidence>
<feature type="transmembrane region" description="Helical" evidence="1">
    <location>
        <begin position="43"/>
        <end position="65"/>
    </location>
</feature>
<protein>
    <submittedName>
        <fullName evidence="2">Uncharacterized protein</fullName>
    </submittedName>
</protein>
<name>A0A222WPB1_9BACL</name>
<keyword evidence="1" id="KW-1133">Transmembrane helix</keyword>
<evidence type="ECO:0000313" key="3">
    <source>
        <dbReference type="Proteomes" id="UP000214666"/>
    </source>
</evidence>
<reference evidence="2 3" key="1">
    <citation type="submission" date="2017-03" db="EMBL/GenBank/DDBJ databases">
        <title>Complete genome sequence of Paenibacillus Kribbensis producing bioflocculants.</title>
        <authorList>
            <person name="Lee H.-G."/>
            <person name="Oh H.-M."/>
        </authorList>
    </citation>
    <scope>NUCLEOTIDE SEQUENCE [LARGE SCALE GENOMIC DNA]</scope>
    <source>
        <strain evidence="2 3">AM49</strain>
    </source>
</reference>
<dbReference type="Proteomes" id="UP000214666">
    <property type="component" value="Chromosome"/>
</dbReference>
<dbReference type="KEGG" id="pkb:B4V02_13355"/>
<feature type="transmembrane region" description="Helical" evidence="1">
    <location>
        <begin position="6"/>
        <end position="23"/>
    </location>
</feature>